<evidence type="ECO:0000313" key="2">
    <source>
        <dbReference type="Proteomes" id="UP000466307"/>
    </source>
</evidence>
<organism evidence="1 2">
    <name type="scientific">Gordonia desulfuricans</name>
    <dbReference type="NCBI Taxonomy" id="89051"/>
    <lineage>
        <taxon>Bacteria</taxon>
        <taxon>Bacillati</taxon>
        <taxon>Actinomycetota</taxon>
        <taxon>Actinomycetes</taxon>
        <taxon>Mycobacteriales</taxon>
        <taxon>Gordoniaceae</taxon>
        <taxon>Gordonia</taxon>
    </lineage>
</organism>
<name>A0A7K3LS88_9ACTN</name>
<reference evidence="1 2" key="1">
    <citation type="submission" date="2020-01" db="EMBL/GenBank/DDBJ databases">
        <title>Investigation of new actinobacteria for the biodesulphurisation of diesel fuel.</title>
        <authorList>
            <person name="Athi Narayanan S.M."/>
        </authorList>
    </citation>
    <scope>NUCLEOTIDE SEQUENCE [LARGE SCALE GENOMIC DNA]</scope>
    <source>
        <strain evidence="1 2">213E</strain>
    </source>
</reference>
<keyword evidence="2" id="KW-1185">Reference proteome</keyword>
<sequence length="152" mass="16226">MTVALDPPQSLSTESFFIAVVDRACDLKRDQDAFTDTGEQPVVLSCADLPTAQRASQRLREKTSDGLTVVPIVEVVATGRAASHHVSVPHNSRSVSSLAIDLGLLAIARGVIVVVPEAADVDGFRERVVEEMTAQGYSTRTTIPGWTTVPRG</sequence>
<evidence type="ECO:0000313" key="1">
    <source>
        <dbReference type="EMBL" id="NDK91143.1"/>
    </source>
</evidence>
<accession>A0A7K3LS88</accession>
<dbReference type="EMBL" id="JAADZU010000058">
    <property type="protein sequence ID" value="NDK91143.1"/>
    <property type="molecule type" value="Genomic_DNA"/>
</dbReference>
<dbReference type="AlphaFoldDB" id="A0A7K3LS88"/>
<proteinExistence type="predicted"/>
<gene>
    <name evidence="1" type="ORF">GYA93_16355</name>
</gene>
<protein>
    <submittedName>
        <fullName evidence="1">Uncharacterized protein</fullName>
    </submittedName>
</protein>
<dbReference type="Proteomes" id="UP000466307">
    <property type="component" value="Unassembled WGS sequence"/>
</dbReference>
<dbReference type="RefSeq" id="WP_152972659.1">
    <property type="nucleotide sequence ID" value="NZ_JAADZU010000058.1"/>
</dbReference>
<comment type="caution">
    <text evidence="1">The sequence shown here is derived from an EMBL/GenBank/DDBJ whole genome shotgun (WGS) entry which is preliminary data.</text>
</comment>